<protein>
    <recommendedName>
        <fullName evidence="4">Integrase DNA-binding domain-containing protein</fullName>
    </recommendedName>
</protein>
<dbReference type="Proteomes" id="UP001363010">
    <property type="component" value="Unassembled WGS sequence"/>
</dbReference>
<evidence type="ECO:0000313" key="2">
    <source>
        <dbReference type="EMBL" id="MEJ8822148.1"/>
    </source>
</evidence>
<feature type="compositionally biased region" description="Basic and acidic residues" evidence="1">
    <location>
        <begin position="139"/>
        <end position="155"/>
    </location>
</feature>
<evidence type="ECO:0008006" key="4">
    <source>
        <dbReference type="Google" id="ProtNLM"/>
    </source>
</evidence>
<reference evidence="2 3" key="1">
    <citation type="submission" date="2024-03" db="EMBL/GenBank/DDBJ databases">
        <title>Novel species of the genus Variovorax.</title>
        <authorList>
            <person name="Liu Q."/>
            <person name="Xin Y.-H."/>
        </authorList>
    </citation>
    <scope>NUCLEOTIDE SEQUENCE [LARGE SCALE GENOMIC DNA]</scope>
    <source>
        <strain evidence="2 3">KACC 18501</strain>
    </source>
</reference>
<dbReference type="RefSeq" id="WP_340363202.1">
    <property type="nucleotide sequence ID" value="NZ_JBBKZV010000004.1"/>
</dbReference>
<evidence type="ECO:0000256" key="1">
    <source>
        <dbReference type="SAM" id="MobiDB-lite"/>
    </source>
</evidence>
<keyword evidence="3" id="KW-1185">Reference proteome</keyword>
<gene>
    <name evidence="2" type="ORF">WKW80_08855</name>
</gene>
<sequence length="261" mass="29791">MAAYRIDTPAGRAKLAPRRKPYFLKSLTNRFVGFRYMTPGTPGTWGAKRQEGRKEVDLALGALDHLADKERFAVALKAAQAWFDEQDRVTKGQTIIPSKMTPRQVIQAYIVEQGKKTKNGEVAPGRRAPLQPPGRPLRRREWPPLDRHPDGQDHHGRVRRLARLDHPTARHPRRRHRRQAAQGLDGEPRRRELPGRAQPRREGPSYPRPLNGSPQARPGRRRSGGHWKAYAWNDAIKEVAVAAKLPSALTIHWLRHSRTRT</sequence>
<proteinExistence type="predicted"/>
<accession>A0ABU8VX20</accession>
<feature type="region of interest" description="Disordered" evidence="1">
    <location>
        <begin position="116"/>
        <end position="225"/>
    </location>
</feature>
<feature type="compositionally biased region" description="Basic residues" evidence="1">
    <location>
        <begin position="169"/>
        <end position="179"/>
    </location>
</feature>
<comment type="caution">
    <text evidence="2">The sequence shown here is derived from an EMBL/GenBank/DDBJ whole genome shotgun (WGS) entry which is preliminary data.</text>
</comment>
<organism evidence="2 3">
    <name type="scientific">Variovorax humicola</name>
    <dbReference type="NCBI Taxonomy" id="1769758"/>
    <lineage>
        <taxon>Bacteria</taxon>
        <taxon>Pseudomonadati</taxon>
        <taxon>Pseudomonadota</taxon>
        <taxon>Betaproteobacteria</taxon>
        <taxon>Burkholderiales</taxon>
        <taxon>Comamonadaceae</taxon>
        <taxon>Variovorax</taxon>
    </lineage>
</organism>
<feature type="compositionally biased region" description="Basic and acidic residues" evidence="1">
    <location>
        <begin position="186"/>
        <end position="203"/>
    </location>
</feature>
<evidence type="ECO:0000313" key="3">
    <source>
        <dbReference type="Proteomes" id="UP001363010"/>
    </source>
</evidence>
<dbReference type="EMBL" id="JBBKZV010000004">
    <property type="protein sequence ID" value="MEJ8822148.1"/>
    <property type="molecule type" value="Genomic_DNA"/>
</dbReference>
<name>A0ABU8VX20_9BURK</name>